<reference evidence="1 2" key="1">
    <citation type="journal article" date="2017" name="Curr. Biol.">
        <title>Genome architecture and evolution of a unichromosomal asexual nematode.</title>
        <authorList>
            <person name="Fradin H."/>
            <person name="Zegar C."/>
            <person name="Gutwein M."/>
            <person name="Lucas J."/>
            <person name="Kovtun M."/>
            <person name="Corcoran D."/>
            <person name="Baugh L.R."/>
            <person name="Kiontke K."/>
            <person name="Gunsalus K."/>
            <person name="Fitch D.H."/>
            <person name="Piano F."/>
        </authorList>
    </citation>
    <scope>NUCLEOTIDE SEQUENCE [LARGE SCALE GENOMIC DNA]</scope>
    <source>
        <strain evidence="1">PF1309</strain>
    </source>
</reference>
<keyword evidence="2" id="KW-1185">Reference proteome</keyword>
<dbReference type="Proteomes" id="UP000218231">
    <property type="component" value="Unassembled WGS sequence"/>
</dbReference>
<dbReference type="EMBL" id="LIAE01008212">
    <property type="protein sequence ID" value="PAV75098.1"/>
    <property type="molecule type" value="Genomic_DNA"/>
</dbReference>
<gene>
    <name evidence="1" type="ORF">WR25_05455</name>
</gene>
<evidence type="ECO:0000313" key="1">
    <source>
        <dbReference type="EMBL" id="PAV75098.1"/>
    </source>
</evidence>
<name>A0A2A2KMJ9_9BILA</name>
<evidence type="ECO:0000313" key="2">
    <source>
        <dbReference type="Proteomes" id="UP000218231"/>
    </source>
</evidence>
<comment type="caution">
    <text evidence="1">The sequence shown here is derived from an EMBL/GenBank/DDBJ whole genome shotgun (WGS) entry which is preliminary data.</text>
</comment>
<organism evidence="1 2">
    <name type="scientific">Diploscapter pachys</name>
    <dbReference type="NCBI Taxonomy" id="2018661"/>
    <lineage>
        <taxon>Eukaryota</taxon>
        <taxon>Metazoa</taxon>
        <taxon>Ecdysozoa</taxon>
        <taxon>Nematoda</taxon>
        <taxon>Chromadorea</taxon>
        <taxon>Rhabditida</taxon>
        <taxon>Rhabditina</taxon>
        <taxon>Rhabditomorpha</taxon>
        <taxon>Rhabditoidea</taxon>
        <taxon>Rhabditidae</taxon>
        <taxon>Diploscapter</taxon>
    </lineage>
</organism>
<accession>A0A2A2KMJ9</accession>
<dbReference type="AlphaFoldDB" id="A0A2A2KMJ9"/>
<sequence>MRASKLLSCLRDLLETSFFLQENTRLWRHFAGWAILKLVKYEKSTDYRKTSQLEFIIGTVVRRHNGQFLVLGQVQFFRKCLSESENQTVKGEEQRFSLNGDGVNRFVLLRRLSALFLSS</sequence>
<protein>
    <submittedName>
        <fullName evidence="1">Uncharacterized protein</fullName>
    </submittedName>
</protein>
<proteinExistence type="predicted"/>